<sequence>MHKTNKKDVVLITFKDEMEKAEALKKGREELTNLFSKERYGEAGPIAKFSKKRKSCDALDAGKMGMSNHSKKASKPVYWWNEEILETRKDSIRKRRIYTKSHRRNPLLENQMLWETYKESKTRLRDMIKKAKRNCWKTLCDKVNSDI</sequence>
<dbReference type="EMBL" id="OV121132">
    <property type="protein sequence ID" value="CAH0546562.1"/>
    <property type="molecule type" value="Genomic_DNA"/>
</dbReference>
<evidence type="ECO:0000313" key="2">
    <source>
        <dbReference type="Proteomes" id="UP001154078"/>
    </source>
</evidence>
<dbReference type="Proteomes" id="UP001154078">
    <property type="component" value="Chromosome 1"/>
</dbReference>
<organism evidence="1 2">
    <name type="scientific">Brassicogethes aeneus</name>
    <name type="common">Rape pollen beetle</name>
    <name type="synonym">Meligethes aeneus</name>
    <dbReference type="NCBI Taxonomy" id="1431903"/>
    <lineage>
        <taxon>Eukaryota</taxon>
        <taxon>Metazoa</taxon>
        <taxon>Ecdysozoa</taxon>
        <taxon>Arthropoda</taxon>
        <taxon>Hexapoda</taxon>
        <taxon>Insecta</taxon>
        <taxon>Pterygota</taxon>
        <taxon>Neoptera</taxon>
        <taxon>Endopterygota</taxon>
        <taxon>Coleoptera</taxon>
        <taxon>Polyphaga</taxon>
        <taxon>Cucujiformia</taxon>
        <taxon>Nitidulidae</taxon>
        <taxon>Meligethinae</taxon>
        <taxon>Brassicogethes</taxon>
    </lineage>
</organism>
<gene>
    <name evidence="1" type="ORF">MELIAE_LOCUS698</name>
</gene>
<dbReference type="OrthoDB" id="6765401at2759"/>
<name>A0A9P0AQA9_BRAAE</name>
<proteinExistence type="predicted"/>
<accession>A0A9P0AQA9</accession>
<reference evidence="1" key="1">
    <citation type="submission" date="2021-12" db="EMBL/GenBank/DDBJ databases">
        <authorList>
            <person name="King R."/>
        </authorList>
    </citation>
    <scope>NUCLEOTIDE SEQUENCE</scope>
</reference>
<keyword evidence="2" id="KW-1185">Reference proteome</keyword>
<evidence type="ECO:0000313" key="1">
    <source>
        <dbReference type="EMBL" id="CAH0546562.1"/>
    </source>
</evidence>
<dbReference type="AlphaFoldDB" id="A0A9P0AQA9"/>
<protein>
    <submittedName>
        <fullName evidence="1">Uncharacterized protein</fullName>
    </submittedName>
</protein>